<feature type="chain" id="PRO_5034457146" description="Chitin-binding type-2 domain-containing protein" evidence="1">
    <location>
        <begin position="22"/>
        <end position="109"/>
    </location>
</feature>
<feature type="signal peptide" evidence="1">
    <location>
        <begin position="1"/>
        <end position="21"/>
    </location>
</feature>
<dbReference type="SMART" id="SM00494">
    <property type="entry name" value="ChtBD2"/>
    <property type="match status" value="1"/>
</dbReference>
<protein>
    <recommendedName>
        <fullName evidence="2">Chitin-binding type-2 domain-containing protein</fullName>
    </recommendedName>
</protein>
<feature type="domain" description="Chitin-binding type-2" evidence="2">
    <location>
        <begin position="35"/>
        <end position="91"/>
    </location>
</feature>
<dbReference type="GO" id="GO:0008061">
    <property type="term" value="F:chitin binding"/>
    <property type="evidence" value="ECO:0007669"/>
    <property type="project" value="InterPro"/>
</dbReference>
<reference evidence="3" key="1">
    <citation type="submission" date="2021-05" db="EMBL/GenBank/DDBJ databases">
        <authorList>
            <person name="Alioto T."/>
            <person name="Alioto T."/>
            <person name="Gomez Garrido J."/>
        </authorList>
    </citation>
    <scope>NUCLEOTIDE SEQUENCE</scope>
</reference>
<name>A0A8D9E7E0_9HEMI</name>
<dbReference type="InterPro" id="IPR002557">
    <property type="entry name" value="Chitin-bd_dom"/>
</dbReference>
<proteinExistence type="predicted"/>
<dbReference type="InterPro" id="IPR036508">
    <property type="entry name" value="Chitin-bd_dom_sf"/>
</dbReference>
<organism evidence="3">
    <name type="scientific">Cacopsylla melanoneura</name>
    <dbReference type="NCBI Taxonomy" id="428564"/>
    <lineage>
        <taxon>Eukaryota</taxon>
        <taxon>Metazoa</taxon>
        <taxon>Ecdysozoa</taxon>
        <taxon>Arthropoda</taxon>
        <taxon>Hexapoda</taxon>
        <taxon>Insecta</taxon>
        <taxon>Pterygota</taxon>
        <taxon>Neoptera</taxon>
        <taxon>Paraneoptera</taxon>
        <taxon>Hemiptera</taxon>
        <taxon>Sternorrhyncha</taxon>
        <taxon>Psylloidea</taxon>
        <taxon>Psyllidae</taxon>
        <taxon>Psyllinae</taxon>
        <taxon>Cacopsylla</taxon>
    </lineage>
</organism>
<dbReference type="AlphaFoldDB" id="A0A8D9E7E0"/>
<evidence type="ECO:0000313" key="3">
    <source>
        <dbReference type="EMBL" id="CAG6742139.1"/>
    </source>
</evidence>
<evidence type="ECO:0000259" key="2">
    <source>
        <dbReference type="PROSITE" id="PS50940"/>
    </source>
</evidence>
<keyword evidence="1" id="KW-0732">Signal</keyword>
<dbReference type="GO" id="GO:0005576">
    <property type="term" value="C:extracellular region"/>
    <property type="evidence" value="ECO:0007669"/>
    <property type="project" value="InterPro"/>
</dbReference>
<dbReference type="PROSITE" id="PS50940">
    <property type="entry name" value="CHIT_BIND_II"/>
    <property type="match status" value="1"/>
</dbReference>
<sequence>MQIPLFCIIFSAYAPVPSSLAVAFAAAGGIPDSDEVHCNSNQQYVVPHSVYCDRFYACDNGTPVMYQCEDGYGYHVEKQECKYLHLVKCGTRKKLRKFNILLRPEVSLL</sequence>
<accession>A0A8D9E7E0</accession>
<dbReference type="Pfam" id="PF01607">
    <property type="entry name" value="CBM_14"/>
    <property type="match status" value="1"/>
</dbReference>
<dbReference type="Gene3D" id="2.170.140.10">
    <property type="entry name" value="Chitin binding domain"/>
    <property type="match status" value="1"/>
</dbReference>
<evidence type="ECO:0000256" key="1">
    <source>
        <dbReference type="SAM" id="SignalP"/>
    </source>
</evidence>
<dbReference type="SUPFAM" id="SSF57625">
    <property type="entry name" value="Invertebrate chitin-binding proteins"/>
    <property type="match status" value="1"/>
</dbReference>
<dbReference type="EMBL" id="HBUF01432758">
    <property type="protein sequence ID" value="CAG6742139.1"/>
    <property type="molecule type" value="Transcribed_RNA"/>
</dbReference>